<comment type="caution">
    <text evidence="1">The sequence shown here is derived from an EMBL/GenBank/DDBJ whole genome shotgun (WGS) entry which is preliminary data.</text>
</comment>
<gene>
    <name evidence="1" type="ORF">Fmac_025546</name>
</gene>
<accession>A0ABD1LSI3</accession>
<evidence type="ECO:0000313" key="2">
    <source>
        <dbReference type="Proteomes" id="UP001603857"/>
    </source>
</evidence>
<dbReference type="EMBL" id="JBGMDY010000008">
    <property type="protein sequence ID" value="KAL2326488.1"/>
    <property type="molecule type" value="Genomic_DNA"/>
</dbReference>
<protein>
    <submittedName>
        <fullName evidence="1">Uncharacterized protein</fullName>
    </submittedName>
</protein>
<dbReference type="AlphaFoldDB" id="A0ABD1LSI3"/>
<organism evidence="1 2">
    <name type="scientific">Flemingia macrophylla</name>
    <dbReference type="NCBI Taxonomy" id="520843"/>
    <lineage>
        <taxon>Eukaryota</taxon>
        <taxon>Viridiplantae</taxon>
        <taxon>Streptophyta</taxon>
        <taxon>Embryophyta</taxon>
        <taxon>Tracheophyta</taxon>
        <taxon>Spermatophyta</taxon>
        <taxon>Magnoliopsida</taxon>
        <taxon>eudicotyledons</taxon>
        <taxon>Gunneridae</taxon>
        <taxon>Pentapetalae</taxon>
        <taxon>rosids</taxon>
        <taxon>fabids</taxon>
        <taxon>Fabales</taxon>
        <taxon>Fabaceae</taxon>
        <taxon>Papilionoideae</taxon>
        <taxon>50 kb inversion clade</taxon>
        <taxon>NPAAA clade</taxon>
        <taxon>indigoferoid/millettioid clade</taxon>
        <taxon>Phaseoleae</taxon>
        <taxon>Flemingia</taxon>
    </lineage>
</organism>
<evidence type="ECO:0000313" key="1">
    <source>
        <dbReference type="EMBL" id="KAL2326488.1"/>
    </source>
</evidence>
<proteinExistence type="predicted"/>
<dbReference type="Proteomes" id="UP001603857">
    <property type="component" value="Unassembled WGS sequence"/>
</dbReference>
<reference evidence="1 2" key="1">
    <citation type="submission" date="2024-08" db="EMBL/GenBank/DDBJ databases">
        <title>Insights into the chromosomal genome structure of Flemingia macrophylla.</title>
        <authorList>
            <person name="Ding Y."/>
            <person name="Zhao Y."/>
            <person name="Bi W."/>
            <person name="Wu M."/>
            <person name="Zhao G."/>
            <person name="Gong Y."/>
            <person name="Li W."/>
            <person name="Zhang P."/>
        </authorList>
    </citation>
    <scope>NUCLEOTIDE SEQUENCE [LARGE SCALE GENOMIC DNA]</scope>
    <source>
        <strain evidence="1">DYQJB</strain>
        <tissue evidence="1">Leaf</tissue>
    </source>
</reference>
<name>A0ABD1LSI3_9FABA</name>
<sequence length="52" mass="5972">MELGKRKETSMNFKKRNLIVDDFSASPPGYVIYLVSKHLLGVLLFQVSELKM</sequence>
<keyword evidence="2" id="KW-1185">Reference proteome</keyword>